<dbReference type="Pfam" id="PF12838">
    <property type="entry name" value="Fer4_7"/>
    <property type="match status" value="1"/>
</dbReference>
<keyword evidence="1" id="KW-0813">Transport</keyword>
<protein>
    <submittedName>
        <fullName evidence="10">4Fe-4S dicluster domain-containing protein</fullName>
    </submittedName>
    <submittedName>
        <fullName evidence="20">4Fe-4S ferredoxin</fullName>
    </submittedName>
</protein>
<dbReference type="Gene3D" id="3.30.70.20">
    <property type="match status" value="1"/>
</dbReference>
<feature type="transmembrane region" description="Helical" evidence="7">
    <location>
        <begin position="6"/>
        <end position="21"/>
    </location>
</feature>
<feature type="transmembrane region" description="Helical" evidence="7">
    <location>
        <begin position="205"/>
        <end position="225"/>
    </location>
</feature>
<feature type="transmembrane region" description="Helical" evidence="7">
    <location>
        <begin position="494"/>
        <end position="512"/>
    </location>
</feature>
<dbReference type="Proteomes" id="UP000594632">
    <property type="component" value="Chromosome"/>
</dbReference>
<dbReference type="GO" id="GO:0005886">
    <property type="term" value="C:plasma membrane"/>
    <property type="evidence" value="ECO:0007669"/>
    <property type="project" value="TreeGrafter"/>
</dbReference>
<evidence type="ECO:0000313" key="28">
    <source>
        <dbReference type="Proteomes" id="UP000273443"/>
    </source>
</evidence>
<evidence type="ECO:0000259" key="8">
    <source>
        <dbReference type="PROSITE" id="PS51379"/>
    </source>
</evidence>
<feature type="transmembrane region" description="Helical" evidence="7">
    <location>
        <begin position="358"/>
        <end position="377"/>
    </location>
</feature>
<keyword evidence="7" id="KW-1133">Transmembrane helix</keyword>
<reference evidence="24" key="2">
    <citation type="submission" date="2016-04" db="EMBL/GenBank/DDBJ databases">
        <authorList>
            <person name="Shah S.A."/>
            <person name="Garrett R.A."/>
        </authorList>
    </citation>
    <scope>NUCLEOTIDE SEQUENCE [LARGE SCALE GENOMIC DNA]</scope>
    <source>
        <strain evidence="24">ATCC 35091 / DSM 1616 / JCM 8930 / NBRC 15331 / P1</strain>
    </source>
</reference>
<keyword evidence="7" id="KW-0812">Transmembrane</keyword>
<dbReference type="Proteomes" id="UP000273443">
    <property type="component" value="Chromosome"/>
</dbReference>
<dbReference type="EMBL" id="CP033236">
    <property type="protein sequence ID" value="AZF70098.1"/>
    <property type="molecule type" value="Genomic_DNA"/>
</dbReference>
<dbReference type="EMBL" id="CP033241">
    <property type="protein sequence ID" value="AZF83163.1"/>
    <property type="molecule type" value="Genomic_DNA"/>
</dbReference>
<dbReference type="EMBL" id="CP011057">
    <property type="protein sequence ID" value="AKA78359.1"/>
    <property type="molecule type" value="Genomic_DNA"/>
</dbReference>
<feature type="transmembrane region" description="Helical" evidence="7">
    <location>
        <begin position="389"/>
        <end position="419"/>
    </location>
</feature>
<evidence type="ECO:0000313" key="20">
    <source>
        <dbReference type="EMBL" id="SAI86443.1"/>
    </source>
</evidence>
<evidence type="ECO:0000256" key="1">
    <source>
        <dbReference type="ARBA" id="ARBA00022448"/>
    </source>
</evidence>
<evidence type="ECO:0000313" key="16">
    <source>
        <dbReference type="EMBL" id="AZF77949.1"/>
    </source>
</evidence>
<dbReference type="EMBL" id="CP011055">
    <property type="protein sequence ID" value="AKA72967.1"/>
    <property type="molecule type" value="Genomic_DNA"/>
</dbReference>
<feature type="transmembrane region" description="Helical" evidence="7">
    <location>
        <begin position="59"/>
        <end position="77"/>
    </location>
</feature>
<evidence type="ECO:0000313" key="12">
    <source>
        <dbReference type="EMBL" id="AZF67478.1"/>
    </source>
</evidence>
<evidence type="ECO:0000313" key="22">
    <source>
        <dbReference type="Proteomes" id="UP000033085"/>
    </source>
</evidence>
<evidence type="ECO:0000313" key="24">
    <source>
        <dbReference type="Proteomes" id="UP000076770"/>
    </source>
</evidence>
<feature type="transmembrane region" description="Helical" evidence="7">
    <location>
        <begin position="316"/>
        <end position="338"/>
    </location>
</feature>
<keyword evidence="7" id="KW-0472">Membrane</keyword>
<evidence type="ECO:0000313" key="19">
    <source>
        <dbReference type="EMBL" id="QPG49965.1"/>
    </source>
</evidence>
<proteinExistence type="predicted"/>
<evidence type="ECO:0000313" key="25">
    <source>
        <dbReference type="Proteomes" id="UP000267993"/>
    </source>
</evidence>
<dbReference type="EMBL" id="CP033240">
    <property type="protein sequence ID" value="AZF80555.1"/>
    <property type="molecule type" value="Genomic_DNA"/>
</dbReference>
<dbReference type="Proteomes" id="UP000033106">
    <property type="component" value="Chromosome"/>
</dbReference>
<keyword evidence="6" id="KW-0411">Iron-sulfur</keyword>
<dbReference type="OMA" id="LIYFMWF"/>
<feature type="transmembrane region" description="Helical" evidence="7">
    <location>
        <begin position="125"/>
        <end position="143"/>
    </location>
</feature>
<name>A0A0E3GUJ2_SACSO</name>
<dbReference type="Proteomes" id="UP000033057">
    <property type="component" value="Chromosome"/>
</dbReference>
<evidence type="ECO:0000313" key="27">
    <source>
        <dbReference type="Proteomes" id="UP000273194"/>
    </source>
</evidence>
<dbReference type="Proteomes" id="UP000282269">
    <property type="component" value="Chromosome"/>
</dbReference>
<dbReference type="RefSeq" id="WP_009990239.1">
    <property type="nucleotide sequence ID" value="NZ_CP011055.2"/>
</dbReference>
<feature type="transmembrane region" description="Helical" evidence="7">
    <location>
        <begin position="231"/>
        <end position="250"/>
    </location>
</feature>
<evidence type="ECO:0000313" key="18">
    <source>
        <dbReference type="EMBL" id="AZF83163.1"/>
    </source>
</evidence>
<dbReference type="KEGG" id="ssoa:SULA_0568"/>
<evidence type="ECO:0000313" key="31">
    <source>
        <dbReference type="Proteomes" id="UP000282269"/>
    </source>
</evidence>
<evidence type="ECO:0000313" key="32">
    <source>
        <dbReference type="Proteomes" id="UP000594632"/>
    </source>
</evidence>
<reference evidence="25 26" key="4">
    <citation type="journal article" date="2018" name="Proc. Natl. Acad. Sci. U.S.A.">
        <title>Nonmutational mechanism of inheritance in the Archaeon Sulfolobus solfataricus.</title>
        <authorList>
            <person name="Payne S."/>
            <person name="McCarthy S."/>
            <person name="Johnson T."/>
            <person name="North E."/>
            <person name="Blum P."/>
        </authorList>
    </citation>
    <scope>NUCLEOTIDE SEQUENCE [LARGE SCALE GENOMIC DNA]</scope>
    <source>
        <strain evidence="13 25">SARC-H</strain>
        <strain evidence="14 29">SARC-I</strain>
        <strain evidence="16 30">SARC-N</strain>
        <strain evidence="17 31">SARC-O</strain>
        <strain evidence="18 26">SUL120</strain>
        <strain evidence="12 27">SULG</strain>
        <strain evidence="15 28">SULM</strain>
    </source>
</reference>
<reference evidence="10" key="5">
    <citation type="submission" date="2018-10" db="EMBL/GenBank/DDBJ databases">
        <authorList>
            <person name="McCarthy S."/>
            <person name="Gradnigo J."/>
            <person name="Johnson T."/>
            <person name="Payne S."/>
            <person name="Lipzen A."/>
            <person name="Schackwitz W."/>
            <person name="Martin J."/>
            <person name="Moriyama E."/>
            <person name="Blum P."/>
        </authorList>
    </citation>
    <scope>NUCLEOTIDE SEQUENCE</scope>
    <source>
        <strain evidence="9">SARC-B</strain>
        <strain evidence="10">SARC-C</strain>
        <strain evidence="11">SULA</strain>
    </source>
</reference>
<feature type="transmembrane region" description="Helical" evidence="7">
    <location>
        <begin position="174"/>
        <end position="193"/>
    </location>
</feature>
<feature type="transmembrane region" description="Helical" evidence="7">
    <location>
        <begin position="150"/>
        <end position="168"/>
    </location>
</feature>
<dbReference type="EMBL" id="CP033239">
    <property type="protein sequence ID" value="AZF77949.1"/>
    <property type="molecule type" value="Genomic_DNA"/>
</dbReference>
<evidence type="ECO:0000256" key="3">
    <source>
        <dbReference type="ARBA" id="ARBA00022723"/>
    </source>
</evidence>
<dbReference type="KEGG" id="ssol:SULB_0570"/>
<dbReference type="KEGG" id="ssof:SULC_0568"/>
<keyword evidence="4" id="KW-0249">Electron transport</keyword>
<feature type="transmembrane region" description="Helical" evidence="7">
    <location>
        <begin position="262"/>
        <end position="284"/>
    </location>
</feature>
<dbReference type="SUPFAM" id="SSF54862">
    <property type="entry name" value="4Fe-4S ferredoxins"/>
    <property type="match status" value="1"/>
</dbReference>
<reference evidence="20" key="3">
    <citation type="submission" date="2016-04" db="EMBL/GenBank/DDBJ databases">
        <authorList>
            <person name="Evans L.H."/>
            <person name="Alamgir A."/>
            <person name="Owens N."/>
            <person name="Weber N.D."/>
            <person name="Virtaneva K."/>
            <person name="Barbian K."/>
            <person name="Babar A."/>
            <person name="Rosenke K."/>
        </authorList>
    </citation>
    <scope>NUCLEOTIDE SEQUENCE</scope>
    <source>
        <strain evidence="20">P1</strain>
    </source>
</reference>
<evidence type="ECO:0000256" key="5">
    <source>
        <dbReference type="ARBA" id="ARBA00023004"/>
    </source>
</evidence>
<keyword evidence="5" id="KW-0408">Iron</keyword>
<evidence type="ECO:0000256" key="7">
    <source>
        <dbReference type="SAM" id="Phobius"/>
    </source>
</evidence>
<dbReference type="PANTHER" id="PTHR30176:SF3">
    <property type="entry name" value="FERREDOXIN-TYPE PROTEIN NAPH"/>
    <property type="match status" value="1"/>
</dbReference>
<keyword evidence="2" id="KW-0004">4Fe-4S</keyword>
<evidence type="ECO:0000313" key="15">
    <source>
        <dbReference type="EMBL" id="AZF75340.1"/>
    </source>
</evidence>
<evidence type="ECO:0000313" key="17">
    <source>
        <dbReference type="EMBL" id="AZF80555.1"/>
    </source>
</evidence>
<evidence type="ECO:0000313" key="21">
    <source>
        <dbReference type="Proteomes" id="UP000033057"/>
    </source>
</evidence>
<feature type="transmembrane region" description="Helical" evidence="7">
    <location>
        <begin position="468"/>
        <end position="488"/>
    </location>
</feature>
<sequence length="627" mass="71973">MTLLPIIITITMLLAMFYVIYEVEKWISIRRVLLALYVEGMMLIMNIGAYLYLLSNNPFYFLITNSAYMIFGLYPLLNIKEVKKRQFIYGIFALFMVISEITMGALIYTLETSTPANIDTSIENIYFVSVMVVEMVFTLILSFRNINKTLRNYLIGLLLLMPWFPQIFPSVNLPIWLSAIIMIGDTILIYDSLYSQRLRASQETFTTIELIIIFTLMMIGEFFFFLYNTLLVFDISMIIGMIWFIYRALAGPNSRKGNYTKNPILAFTIIFLTFVMEFFMGGVLDFVEGIFSPGVSGFINSLTLPWEPLTNPINTLWNFINIVGSVLGSMWFLIMMGIEMGFLAFKKMLEMRVREVRIRMSLMILAYALYTIYIPMFSPISDHLPYLPYMWSMGIGTLGGVSNSVLLGLIGTYVVYALLSFLFGSRNLCAISCTAPLMYQGTFYDSLKVYNRTSKLGRKMMTSRLSNWFKIVTLSISILVLVASIISYLNSLGIINFTIFGADITVLIYFIWFDIIWYLLFISIPFLGTFACINTGYCYWGVFNQAVSSIGLFRLKVKDPMICVNCKTVDCASACPVGITDMRGWFIKKGEFKSFKCVGLGECVNACPYDNIFFYDVRHWIKERFKH</sequence>
<dbReference type="EMBL" id="CP033237">
    <property type="protein sequence ID" value="AZF72718.1"/>
    <property type="molecule type" value="Genomic_DNA"/>
</dbReference>
<reference evidence="21 22" key="1">
    <citation type="journal article" date="2015" name="Genome Announc.">
        <title>Complete Genome Sequence of Sulfolobus solfataricus Strain 98/2 and Evolved Derivatives.</title>
        <authorList>
            <person name="McCarthy S."/>
            <person name="Gradnigo J."/>
            <person name="Johnson T."/>
            <person name="Payne S."/>
            <person name="Lipzen A."/>
            <person name="Martin J."/>
            <person name="Schackwitz W."/>
            <person name="Moriyama E."/>
            <person name="Blum P."/>
        </authorList>
    </citation>
    <scope>NUCLEOTIDE SEQUENCE [LARGE SCALE GENOMIC DNA]</scope>
    <source>
        <strain evidence="21">98/2 SULC</strain>
        <strain evidence="9">SARC-B</strain>
        <strain evidence="10">SARC-C</strain>
        <strain evidence="11 23">SULA</strain>
        <strain evidence="22">SULB</strain>
    </source>
</reference>
<dbReference type="Proteomes" id="UP000278715">
    <property type="component" value="Chromosome"/>
</dbReference>
<dbReference type="Proteomes" id="UP000273194">
    <property type="component" value="Chromosome"/>
</dbReference>
<dbReference type="EMBL" id="LT549890">
    <property type="protein sequence ID" value="SAI86443.1"/>
    <property type="molecule type" value="Genomic_DNA"/>
</dbReference>
<dbReference type="GeneID" id="44128509"/>
<evidence type="ECO:0000313" key="9">
    <source>
        <dbReference type="EMBL" id="AKA72967.1"/>
    </source>
</evidence>
<feature type="transmembrane region" description="Helical" evidence="7">
    <location>
        <begin position="89"/>
        <end position="110"/>
    </location>
</feature>
<dbReference type="EMBL" id="CP033238">
    <property type="protein sequence ID" value="AZF75340.1"/>
    <property type="molecule type" value="Genomic_DNA"/>
</dbReference>
<evidence type="ECO:0000256" key="4">
    <source>
        <dbReference type="ARBA" id="ARBA00022982"/>
    </source>
</evidence>
<dbReference type="PATRIC" id="fig|2287.6.peg.593"/>
<accession>A0A0E3GUJ2</accession>
<keyword evidence="3" id="KW-0479">Metal-binding</keyword>
<reference evidence="19 32" key="6">
    <citation type="journal article" date="2020" name="Nat. Commun.">
        <title>The structures of two archaeal type IV pili illuminate evolutionary relationships.</title>
        <authorList>
            <person name="Wang F."/>
            <person name="Baquero D.P."/>
            <person name="Su Z."/>
            <person name="Beltran L.C."/>
            <person name="Prangishvili D."/>
            <person name="Krupovic M."/>
            <person name="Egelman E.H."/>
        </authorList>
    </citation>
    <scope>NUCLEOTIDE SEQUENCE [LARGE SCALE GENOMIC DNA]</scope>
    <source>
        <strain evidence="19 32">POZ149</strain>
    </source>
</reference>
<evidence type="ECO:0000313" key="14">
    <source>
        <dbReference type="EMBL" id="AZF72718.1"/>
    </source>
</evidence>
<dbReference type="EMBL" id="CP050869">
    <property type="protein sequence ID" value="QPG49965.1"/>
    <property type="molecule type" value="Genomic_DNA"/>
</dbReference>
<gene>
    <name evidence="19" type="ORF">HFC64_09155</name>
    <name evidence="20" type="ORF">SSOP1_2889</name>
    <name evidence="11" type="ORF">SULA_0568</name>
    <name evidence="9" type="ORF">SULB_0570</name>
    <name evidence="10" type="ORF">SULC_0568</name>
    <name evidence="12" type="ORF">SULG_02910</name>
    <name evidence="13" type="ORF">SULH_02910</name>
    <name evidence="14" type="ORF">SULI_02910</name>
    <name evidence="15" type="ORF">SULM_02910</name>
    <name evidence="16" type="ORF">SULN_02910</name>
    <name evidence="17" type="ORF">SULO_02920</name>
    <name evidence="18" type="ORF">SULZ_02955</name>
</gene>
<feature type="domain" description="4Fe-4S ferredoxin-type" evidence="8">
    <location>
        <begin position="553"/>
        <end position="585"/>
    </location>
</feature>
<dbReference type="AlphaFoldDB" id="A0A0E3GUJ2"/>
<organism evidence="10 21">
    <name type="scientific">Saccharolobus solfataricus</name>
    <name type="common">Sulfolobus solfataricus</name>
    <dbReference type="NCBI Taxonomy" id="2287"/>
    <lineage>
        <taxon>Archaea</taxon>
        <taxon>Thermoproteota</taxon>
        <taxon>Thermoprotei</taxon>
        <taxon>Sulfolobales</taxon>
        <taxon>Sulfolobaceae</taxon>
        <taxon>Saccharolobus</taxon>
    </lineage>
</organism>
<dbReference type="Proteomes" id="UP000033085">
    <property type="component" value="Chromosome"/>
</dbReference>
<dbReference type="PROSITE" id="PS51379">
    <property type="entry name" value="4FE4S_FER_2"/>
    <property type="match status" value="2"/>
</dbReference>
<dbReference type="PANTHER" id="PTHR30176">
    <property type="entry name" value="FERREDOXIN-TYPE PROTEIN NAPH"/>
    <property type="match status" value="1"/>
</dbReference>
<dbReference type="InterPro" id="IPR017896">
    <property type="entry name" value="4Fe4S_Fe-S-bd"/>
</dbReference>
<evidence type="ECO:0000313" key="30">
    <source>
        <dbReference type="Proteomes" id="UP000278715"/>
    </source>
</evidence>
<evidence type="ECO:0000313" key="23">
    <source>
        <dbReference type="Proteomes" id="UP000033106"/>
    </source>
</evidence>
<dbReference type="Proteomes" id="UP000267993">
    <property type="component" value="Chromosome"/>
</dbReference>
<evidence type="ECO:0000313" key="29">
    <source>
        <dbReference type="Proteomes" id="UP000275843"/>
    </source>
</evidence>
<dbReference type="Proteomes" id="UP000269431">
    <property type="component" value="Chromosome"/>
</dbReference>
<evidence type="ECO:0000313" key="13">
    <source>
        <dbReference type="EMBL" id="AZF70098.1"/>
    </source>
</evidence>
<dbReference type="EMBL" id="CP033235">
    <property type="protein sequence ID" value="AZF67478.1"/>
    <property type="molecule type" value="Genomic_DNA"/>
</dbReference>
<dbReference type="EMBL" id="CP011056">
    <property type="protein sequence ID" value="AKA75666.1"/>
    <property type="molecule type" value="Genomic_DNA"/>
</dbReference>
<dbReference type="GO" id="GO:0046872">
    <property type="term" value="F:metal ion binding"/>
    <property type="evidence" value="ECO:0007669"/>
    <property type="project" value="UniProtKB-KW"/>
</dbReference>
<dbReference type="GeneID" id="1452794"/>
<feature type="transmembrane region" description="Helical" evidence="7">
    <location>
        <begin position="519"/>
        <end position="542"/>
    </location>
</feature>
<dbReference type="InterPro" id="IPR051684">
    <property type="entry name" value="Electron_Trans/Redox"/>
</dbReference>
<evidence type="ECO:0000313" key="11">
    <source>
        <dbReference type="EMBL" id="AKA78359.1"/>
    </source>
</evidence>
<evidence type="ECO:0000313" key="10">
    <source>
        <dbReference type="EMBL" id="AKA75666.1"/>
    </source>
</evidence>
<evidence type="ECO:0000256" key="6">
    <source>
        <dbReference type="ARBA" id="ARBA00023014"/>
    </source>
</evidence>
<dbReference type="GO" id="GO:0051539">
    <property type="term" value="F:4 iron, 4 sulfur cluster binding"/>
    <property type="evidence" value="ECO:0007669"/>
    <property type="project" value="UniProtKB-KW"/>
</dbReference>
<dbReference type="Proteomes" id="UP000275843">
    <property type="component" value="Chromosome"/>
</dbReference>
<feature type="transmembrane region" description="Helical" evidence="7">
    <location>
        <begin position="33"/>
        <end position="53"/>
    </location>
</feature>
<dbReference type="Proteomes" id="UP000076770">
    <property type="component" value="Chromosome i"/>
</dbReference>
<evidence type="ECO:0000313" key="26">
    <source>
        <dbReference type="Proteomes" id="UP000269431"/>
    </source>
</evidence>
<dbReference type="OrthoDB" id="2837at2157"/>
<feature type="domain" description="4Fe-4S ferredoxin-type" evidence="8">
    <location>
        <begin position="588"/>
        <end position="617"/>
    </location>
</feature>
<evidence type="ECO:0000256" key="2">
    <source>
        <dbReference type="ARBA" id="ARBA00022485"/>
    </source>
</evidence>